<dbReference type="RefSeq" id="WP_038485288.1">
    <property type="nucleotide sequence ID" value="NZ_CP009962.1"/>
</dbReference>
<organism evidence="3 4">
    <name type="scientific">Collimonas arenae</name>
    <dbReference type="NCBI Taxonomy" id="279058"/>
    <lineage>
        <taxon>Bacteria</taxon>
        <taxon>Pseudomonadati</taxon>
        <taxon>Pseudomonadota</taxon>
        <taxon>Betaproteobacteria</taxon>
        <taxon>Burkholderiales</taxon>
        <taxon>Oxalobacteraceae</taxon>
        <taxon>Collimonas</taxon>
    </lineage>
</organism>
<name>A0A0A1F7T8_9BURK</name>
<dbReference type="Pfam" id="PF01230">
    <property type="entry name" value="HIT"/>
    <property type="match status" value="1"/>
</dbReference>
<dbReference type="Gene3D" id="3.30.428.10">
    <property type="entry name" value="HIT-like"/>
    <property type="match status" value="1"/>
</dbReference>
<evidence type="ECO:0000256" key="1">
    <source>
        <dbReference type="PROSITE-ProRule" id="PRU00464"/>
    </source>
</evidence>
<dbReference type="KEGG" id="care:LT85_0690"/>
<dbReference type="InterPro" id="IPR011146">
    <property type="entry name" value="HIT-like"/>
</dbReference>
<dbReference type="GO" id="GO:0016787">
    <property type="term" value="F:hydrolase activity"/>
    <property type="evidence" value="ECO:0007669"/>
    <property type="project" value="UniProtKB-KW"/>
</dbReference>
<keyword evidence="4" id="KW-1185">Reference proteome</keyword>
<dbReference type="Proteomes" id="UP000030302">
    <property type="component" value="Chromosome"/>
</dbReference>
<dbReference type="OrthoDB" id="9799145at2"/>
<sequence>MAEHPIDCELCSGDGGEVLHRAEKFRVVLVDDAAYPGFCRVIWNSHVKEMTDLPVADRSTLMAAVCKVESIVRAVMQPEKINLASLGNMTPHLHWHVIPRYLDDAQFPSPVWAEVQRQTPLVSLAQRQGLLDALRSAVATQF</sequence>
<dbReference type="PIRSF" id="PIRSF000714">
    <property type="entry name" value="HIT"/>
    <property type="match status" value="1"/>
</dbReference>
<keyword evidence="3" id="KW-0378">Hydrolase</keyword>
<evidence type="ECO:0000259" key="2">
    <source>
        <dbReference type="PROSITE" id="PS51084"/>
    </source>
</evidence>
<dbReference type="InterPro" id="IPR026026">
    <property type="entry name" value="HIT_Hint"/>
</dbReference>
<dbReference type="InterPro" id="IPR036265">
    <property type="entry name" value="HIT-like_sf"/>
</dbReference>
<dbReference type="HOGENOM" id="CLU_123330_2_0_4"/>
<dbReference type="EMBL" id="CP009962">
    <property type="protein sequence ID" value="AIY39850.1"/>
    <property type="molecule type" value="Genomic_DNA"/>
</dbReference>
<dbReference type="STRING" id="279058.LT85_0690"/>
<dbReference type="PROSITE" id="PS51084">
    <property type="entry name" value="HIT_2"/>
    <property type="match status" value="1"/>
</dbReference>
<gene>
    <name evidence="3" type="ORF">LT85_0690</name>
</gene>
<protein>
    <submittedName>
        <fullName evidence="3">Diadenosine tetraphosphate (Ap4A) hydrolase</fullName>
    </submittedName>
</protein>
<reference evidence="4" key="1">
    <citation type="journal article" date="2014" name="Soil Biol. Biochem.">
        <title>Structure and function of bacterial communities in ageing soils: Insights from the Mendocino ecological staircase.</title>
        <authorList>
            <person name="Uroz S."/>
            <person name="Tech J.J."/>
            <person name="Sawaya N.A."/>
            <person name="Frey-Klett P."/>
            <person name="Leveau J.H.J."/>
        </authorList>
    </citation>
    <scope>NUCLEOTIDE SEQUENCE [LARGE SCALE GENOMIC DNA]</scope>
    <source>
        <strain evidence="4">Cal35</strain>
    </source>
</reference>
<accession>A0A0A1F7T8</accession>
<proteinExistence type="predicted"/>
<evidence type="ECO:0000313" key="4">
    <source>
        <dbReference type="Proteomes" id="UP000030302"/>
    </source>
</evidence>
<feature type="domain" description="HIT" evidence="2">
    <location>
        <begin position="6"/>
        <end position="107"/>
    </location>
</feature>
<dbReference type="SUPFAM" id="SSF54197">
    <property type="entry name" value="HIT-like"/>
    <property type="match status" value="1"/>
</dbReference>
<feature type="short sequence motif" description="Histidine triad motif" evidence="1">
    <location>
        <begin position="92"/>
        <end position="96"/>
    </location>
</feature>
<evidence type="ECO:0000313" key="3">
    <source>
        <dbReference type="EMBL" id="AIY39850.1"/>
    </source>
</evidence>
<dbReference type="AlphaFoldDB" id="A0A0A1F7T8"/>